<dbReference type="Pfam" id="PF01595">
    <property type="entry name" value="CNNM"/>
    <property type="match status" value="1"/>
</dbReference>
<dbReference type="PROSITE" id="PS51846">
    <property type="entry name" value="CNNM"/>
    <property type="match status" value="1"/>
</dbReference>
<dbReference type="Pfam" id="PF00571">
    <property type="entry name" value="CBS"/>
    <property type="match status" value="2"/>
</dbReference>
<keyword evidence="8 10" id="KW-0472">Membrane</keyword>
<dbReference type="Proteomes" id="UP000034407">
    <property type="component" value="Unassembled WGS sequence"/>
</dbReference>
<dbReference type="SMART" id="SM01091">
    <property type="entry name" value="CorC_HlyC"/>
    <property type="match status" value="1"/>
</dbReference>
<dbReference type="AlphaFoldDB" id="A0A0M3DJ33"/>
<dbReference type="FunFam" id="3.10.580.10:FF:000002">
    <property type="entry name" value="Magnesium/cobalt efflux protein CorC"/>
    <property type="match status" value="1"/>
</dbReference>
<dbReference type="PATRIC" id="fig|1629550.3.peg.1241"/>
<dbReference type="OrthoDB" id="9798188at2"/>
<feature type="domain" description="CNNM transmembrane" evidence="13">
    <location>
        <begin position="7"/>
        <end position="207"/>
    </location>
</feature>
<evidence type="ECO:0000313" key="16">
    <source>
        <dbReference type="Proteomes" id="UP000034407"/>
    </source>
</evidence>
<feature type="transmembrane region" description="Helical" evidence="11">
    <location>
        <begin position="111"/>
        <end position="130"/>
    </location>
</feature>
<gene>
    <name evidence="15" type="ORF">VN21_08990</name>
    <name evidence="14" type="ORF">VN21_15290</name>
</gene>
<dbReference type="InterPro" id="IPR036318">
    <property type="entry name" value="FAD-bd_PCMH-like_sf"/>
</dbReference>
<evidence type="ECO:0000256" key="10">
    <source>
        <dbReference type="PROSITE-ProRule" id="PRU01193"/>
    </source>
</evidence>
<dbReference type="InterPro" id="IPR046342">
    <property type="entry name" value="CBS_dom_sf"/>
</dbReference>
<organism evidence="15 16">
    <name type="scientific">Paraclostridium benzoelyticum</name>
    <dbReference type="NCBI Taxonomy" id="1629550"/>
    <lineage>
        <taxon>Bacteria</taxon>
        <taxon>Bacillati</taxon>
        <taxon>Bacillota</taxon>
        <taxon>Clostridia</taxon>
        <taxon>Peptostreptococcales</taxon>
        <taxon>Peptostreptococcaceae</taxon>
        <taxon>Paraclostridium</taxon>
    </lineage>
</organism>
<dbReference type="Gene3D" id="3.30.465.10">
    <property type="match status" value="1"/>
</dbReference>
<evidence type="ECO:0000313" key="14">
    <source>
        <dbReference type="EMBL" id="KKY00254.1"/>
    </source>
</evidence>
<evidence type="ECO:0000256" key="3">
    <source>
        <dbReference type="ARBA" id="ARBA00022475"/>
    </source>
</evidence>
<evidence type="ECO:0000313" key="15">
    <source>
        <dbReference type="EMBL" id="KKY01387.1"/>
    </source>
</evidence>
<keyword evidence="6 10" id="KW-1133">Transmembrane helix</keyword>
<feature type="domain" description="CBS" evidence="12">
    <location>
        <begin position="226"/>
        <end position="291"/>
    </location>
</feature>
<dbReference type="PROSITE" id="PS51371">
    <property type="entry name" value="CBS"/>
    <property type="match status" value="2"/>
</dbReference>
<dbReference type="RefSeq" id="WP_046822958.1">
    <property type="nucleotide sequence ID" value="NZ_LBBT01000190.1"/>
</dbReference>
<dbReference type="SMART" id="SM00116">
    <property type="entry name" value="CBS"/>
    <property type="match status" value="2"/>
</dbReference>
<dbReference type="PANTHER" id="PTHR43099:SF2">
    <property type="entry name" value="UPF0053 PROTEIN YRKA"/>
    <property type="match status" value="1"/>
</dbReference>
<evidence type="ECO:0000259" key="12">
    <source>
        <dbReference type="PROSITE" id="PS51371"/>
    </source>
</evidence>
<evidence type="ECO:0000256" key="4">
    <source>
        <dbReference type="ARBA" id="ARBA00022692"/>
    </source>
</evidence>
<accession>A0A0M3DJ33</accession>
<dbReference type="EMBL" id="LBBT01000309">
    <property type="protein sequence ID" value="KKY00254.1"/>
    <property type="molecule type" value="Genomic_DNA"/>
</dbReference>
<keyword evidence="5" id="KW-0677">Repeat</keyword>
<evidence type="ECO:0000256" key="6">
    <source>
        <dbReference type="ARBA" id="ARBA00022989"/>
    </source>
</evidence>
<evidence type="ECO:0000256" key="9">
    <source>
        <dbReference type="PROSITE-ProRule" id="PRU00703"/>
    </source>
</evidence>
<evidence type="ECO:0000256" key="11">
    <source>
        <dbReference type="SAM" id="Phobius"/>
    </source>
</evidence>
<name>A0A0M3DJ33_9FIRM</name>
<comment type="similarity">
    <text evidence="2">Belongs to the UPF0053 family.</text>
</comment>
<dbReference type="InterPro" id="IPR044751">
    <property type="entry name" value="Ion_transp-like_CBS"/>
</dbReference>
<dbReference type="InterPro" id="IPR005170">
    <property type="entry name" value="Transptr-assoc_dom"/>
</dbReference>
<dbReference type="SUPFAM" id="SSF54631">
    <property type="entry name" value="CBS-domain pair"/>
    <property type="match status" value="1"/>
</dbReference>
<protein>
    <submittedName>
        <fullName evidence="15">Hemolysin</fullName>
    </submittedName>
</protein>
<keyword evidence="7 9" id="KW-0129">CBS domain</keyword>
<dbReference type="InterPro" id="IPR016169">
    <property type="entry name" value="FAD-bd_PCMH_sub2"/>
</dbReference>
<evidence type="ECO:0000256" key="8">
    <source>
        <dbReference type="ARBA" id="ARBA00023136"/>
    </source>
</evidence>
<comment type="caution">
    <text evidence="15">The sequence shown here is derived from an EMBL/GenBank/DDBJ whole genome shotgun (WGS) entry which is preliminary data.</text>
</comment>
<dbReference type="GO" id="GO:0005886">
    <property type="term" value="C:plasma membrane"/>
    <property type="evidence" value="ECO:0007669"/>
    <property type="project" value="UniProtKB-SubCell"/>
</dbReference>
<dbReference type="Gene3D" id="3.10.580.10">
    <property type="entry name" value="CBS-domain"/>
    <property type="match status" value="1"/>
</dbReference>
<dbReference type="SUPFAM" id="SSF56176">
    <property type="entry name" value="FAD-binding/transporter-associated domain-like"/>
    <property type="match status" value="1"/>
</dbReference>
<comment type="subcellular location">
    <subcellularLocation>
        <location evidence="1">Cell membrane</location>
        <topology evidence="1">Multi-pass membrane protein</topology>
    </subcellularLocation>
</comment>
<evidence type="ECO:0000256" key="1">
    <source>
        <dbReference type="ARBA" id="ARBA00004651"/>
    </source>
</evidence>
<evidence type="ECO:0000256" key="7">
    <source>
        <dbReference type="ARBA" id="ARBA00023122"/>
    </source>
</evidence>
<evidence type="ECO:0000256" key="2">
    <source>
        <dbReference type="ARBA" id="ARBA00006337"/>
    </source>
</evidence>
<dbReference type="InterPro" id="IPR051676">
    <property type="entry name" value="UPF0053_domain"/>
</dbReference>
<dbReference type="EMBL" id="LBBT01000190">
    <property type="protein sequence ID" value="KKY01387.1"/>
    <property type="molecule type" value="Genomic_DNA"/>
</dbReference>
<feature type="transmembrane region" description="Helical" evidence="11">
    <location>
        <begin position="67"/>
        <end position="91"/>
    </location>
</feature>
<dbReference type="InterPro" id="IPR000644">
    <property type="entry name" value="CBS_dom"/>
</dbReference>
<keyword evidence="16" id="KW-1185">Reference proteome</keyword>
<dbReference type="InterPro" id="IPR002550">
    <property type="entry name" value="CNNM"/>
</dbReference>
<evidence type="ECO:0000256" key="5">
    <source>
        <dbReference type="ARBA" id="ARBA00022737"/>
    </source>
</evidence>
<dbReference type="GO" id="GO:0050660">
    <property type="term" value="F:flavin adenine dinucleotide binding"/>
    <property type="evidence" value="ECO:0007669"/>
    <property type="project" value="InterPro"/>
</dbReference>
<keyword evidence="4 10" id="KW-0812">Transmembrane</keyword>
<reference evidence="15 16" key="1">
    <citation type="submission" date="2015-04" db="EMBL/GenBank/DDBJ databases">
        <title>Microcin producing Clostridium sp. JC272T.</title>
        <authorList>
            <person name="Jyothsna T."/>
            <person name="Sasikala C."/>
            <person name="Ramana C."/>
        </authorList>
    </citation>
    <scope>NUCLEOTIDE SEQUENCE [LARGE SCALE GENOMIC DNA]</scope>
    <source>
        <strain evidence="15 16">JC272</strain>
    </source>
</reference>
<feature type="transmembrane region" description="Helical" evidence="11">
    <location>
        <begin position="15"/>
        <end position="36"/>
    </location>
</feature>
<dbReference type="PANTHER" id="PTHR43099">
    <property type="entry name" value="UPF0053 PROTEIN YRKA"/>
    <property type="match status" value="1"/>
</dbReference>
<proteinExistence type="inferred from homology"/>
<sequence length="442" mass="50001">MNNLDSDPGAFMPQIILIALLTAINAFFASAEMAIVSVNKSKIKQLSASGNKKAQLLEKLMEDPSNFLSTIQIGITLAGFFSSASAATGISTHLSNVLAPLSIPYYKELCMFIVTIILSYFTLVFGELVPKRIALKKAEKISLFSVKPIYIISKIAKPFIKLLSFSTSLVLKIIRNNDMDIEERVSEEEIRTLISQSQEDGCIENEEKQMIYSIFEFNDKTAKEIMTSRHDMFAVDIEDDLDEILEGVIASGYSRIPVYEDNKDNILGILYVKDLLVKAKKVGFKNINLKTMLHDPYFVSKSIRTNELFKLLKDKKVHLALLIDEYGGIEGLVTMEDLIEEIMGDIEDEYDKTKSTITQIDDSNFIVKGYLTISEFNNKFDIDIEQGDYDTLNGYILTLLGDFPEEGREIELDNFTFLIENVNKRRIEDIRVSIKNRCAQIS</sequence>
<feature type="domain" description="CBS" evidence="12">
    <location>
        <begin position="292"/>
        <end position="349"/>
    </location>
</feature>
<dbReference type="Pfam" id="PF03471">
    <property type="entry name" value="CorC_HlyC"/>
    <property type="match status" value="1"/>
</dbReference>
<dbReference type="CDD" id="cd04590">
    <property type="entry name" value="CBS_pair_CorC_HlyC_assoc"/>
    <property type="match status" value="1"/>
</dbReference>
<keyword evidence="3" id="KW-1003">Cell membrane</keyword>
<evidence type="ECO:0000259" key="13">
    <source>
        <dbReference type="PROSITE" id="PS51846"/>
    </source>
</evidence>